<accession>A0ABU2VK43</accession>
<gene>
    <name evidence="2" type="ORF">RNB18_38415</name>
</gene>
<protein>
    <submittedName>
        <fullName evidence="2">Uncharacterized protein</fullName>
    </submittedName>
</protein>
<name>A0ABU2VK43_9ACTN</name>
<evidence type="ECO:0000313" key="2">
    <source>
        <dbReference type="EMBL" id="MDT0485958.1"/>
    </source>
</evidence>
<dbReference type="RefSeq" id="WP_266523753.1">
    <property type="nucleotide sequence ID" value="NZ_JAVREZ010000018.1"/>
</dbReference>
<feature type="compositionally biased region" description="Low complexity" evidence="1">
    <location>
        <begin position="12"/>
        <end position="25"/>
    </location>
</feature>
<proteinExistence type="predicted"/>
<feature type="region of interest" description="Disordered" evidence="1">
    <location>
        <begin position="12"/>
        <end position="40"/>
    </location>
</feature>
<sequence length="40" mass="4235">MRLDMYIHGFTPHQGLAGPGLAPGMPGHGREVAGPAPQRR</sequence>
<comment type="caution">
    <text evidence="2">The sequence shown here is derived from an EMBL/GenBank/DDBJ whole genome shotgun (WGS) entry which is preliminary data.</text>
</comment>
<evidence type="ECO:0000313" key="3">
    <source>
        <dbReference type="Proteomes" id="UP001183824"/>
    </source>
</evidence>
<organism evidence="2 3">
    <name type="scientific">Streptomyces doebereineriae</name>
    <dbReference type="NCBI Taxonomy" id="3075528"/>
    <lineage>
        <taxon>Bacteria</taxon>
        <taxon>Bacillati</taxon>
        <taxon>Actinomycetota</taxon>
        <taxon>Actinomycetes</taxon>
        <taxon>Kitasatosporales</taxon>
        <taxon>Streptomycetaceae</taxon>
        <taxon>Streptomyces</taxon>
    </lineage>
</organism>
<reference evidence="3" key="1">
    <citation type="submission" date="2023-07" db="EMBL/GenBank/DDBJ databases">
        <title>30 novel species of actinomycetes from the DSMZ collection.</title>
        <authorList>
            <person name="Nouioui I."/>
        </authorList>
    </citation>
    <scope>NUCLEOTIDE SEQUENCE [LARGE SCALE GENOMIC DNA]</scope>
    <source>
        <strain evidence="3">DSM 41640</strain>
    </source>
</reference>
<dbReference type="EMBL" id="JAVREZ010000018">
    <property type="protein sequence ID" value="MDT0485958.1"/>
    <property type="molecule type" value="Genomic_DNA"/>
</dbReference>
<keyword evidence="3" id="KW-1185">Reference proteome</keyword>
<dbReference type="Proteomes" id="UP001183824">
    <property type="component" value="Unassembled WGS sequence"/>
</dbReference>
<evidence type="ECO:0000256" key="1">
    <source>
        <dbReference type="SAM" id="MobiDB-lite"/>
    </source>
</evidence>